<comment type="caution">
    <text evidence="1">The sequence shown here is derived from an EMBL/GenBank/DDBJ whole genome shotgun (WGS) entry which is preliminary data.</text>
</comment>
<dbReference type="Proteomes" id="UP000789405">
    <property type="component" value="Unassembled WGS sequence"/>
</dbReference>
<proteinExistence type="predicted"/>
<dbReference type="AlphaFoldDB" id="A0A9N9IJ17"/>
<accession>A0A9N9IJ17</accession>
<sequence length="95" mass="11825">MDEKNLQKLKDLTEKLEKNFEHSMLYQILDTKLKNPNLCDELTEEKYYWYLLQVEKLYEGKKWTQKDYEEAHKLLKKYTENNKIRHRKKADNELR</sequence>
<organism evidence="1 2">
    <name type="scientific">Dentiscutata erythropus</name>
    <dbReference type="NCBI Taxonomy" id="1348616"/>
    <lineage>
        <taxon>Eukaryota</taxon>
        <taxon>Fungi</taxon>
        <taxon>Fungi incertae sedis</taxon>
        <taxon>Mucoromycota</taxon>
        <taxon>Glomeromycotina</taxon>
        <taxon>Glomeromycetes</taxon>
        <taxon>Diversisporales</taxon>
        <taxon>Gigasporaceae</taxon>
        <taxon>Dentiscutata</taxon>
    </lineage>
</organism>
<dbReference type="EMBL" id="CAJVPY010013078">
    <property type="protein sequence ID" value="CAG8738393.1"/>
    <property type="molecule type" value="Genomic_DNA"/>
</dbReference>
<gene>
    <name evidence="1" type="ORF">DERYTH_LOCUS15774</name>
</gene>
<feature type="non-terminal residue" evidence="1">
    <location>
        <position position="95"/>
    </location>
</feature>
<reference evidence="1" key="1">
    <citation type="submission" date="2021-06" db="EMBL/GenBank/DDBJ databases">
        <authorList>
            <person name="Kallberg Y."/>
            <person name="Tangrot J."/>
            <person name="Rosling A."/>
        </authorList>
    </citation>
    <scope>NUCLEOTIDE SEQUENCE</scope>
    <source>
        <strain evidence="1">MA453B</strain>
    </source>
</reference>
<evidence type="ECO:0000313" key="1">
    <source>
        <dbReference type="EMBL" id="CAG8738393.1"/>
    </source>
</evidence>
<keyword evidence="2" id="KW-1185">Reference proteome</keyword>
<name>A0A9N9IJ17_9GLOM</name>
<evidence type="ECO:0000313" key="2">
    <source>
        <dbReference type="Proteomes" id="UP000789405"/>
    </source>
</evidence>
<protein>
    <submittedName>
        <fullName evidence="1">27854_t:CDS:1</fullName>
    </submittedName>
</protein>